<dbReference type="SUPFAM" id="SSF56672">
    <property type="entry name" value="DNA/RNA polymerases"/>
    <property type="match status" value="1"/>
</dbReference>
<dbReference type="PANTHER" id="PTHR47027">
    <property type="entry name" value="REVERSE TRANSCRIPTASE DOMAIN-CONTAINING PROTEIN"/>
    <property type="match status" value="1"/>
</dbReference>
<reference evidence="4" key="2">
    <citation type="submission" date="2019-09" db="UniProtKB">
        <authorList>
            <consortium name="WormBaseParasite"/>
        </authorList>
    </citation>
    <scope>IDENTIFICATION</scope>
</reference>
<dbReference type="PROSITE" id="PS50878">
    <property type="entry name" value="RT_POL"/>
    <property type="match status" value="1"/>
</dbReference>
<feature type="domain" description="Reverse transcriptase" evidence="1">
    <location>
        <begin position="1"/>
        <end position="120"/>
    </location>
</feature>
<dbReference type="Proteomes" id="UP000050761">
    <property type="component" value="Unassembled WGS sequence"/>
</dbReference>
<dbReference type="Pfam" id="PF00078">
    <property type="entry name" value="RVT_1"/>
    <property type="match status" value="1"/>
</dbReference>
<accession>A0A183GDN6</accession>
<protein>
    <submittedName>
        <fullName evidence="4">Reverse transcriptase domain-containing protein</fullName>
    </submittedName>
</protein>
<reference evidence="2 3" key="1">
    <citation type="submission" date="2018-11" db="EMBL/GenBank/DDBJ databases">
        <authorList>
            <consortium name="Pathogen Informatics"/>
        </authorList>
    </citation>
    <scope>NUCLEOTIDE SEQUENCE [LARGE SCALE GENOMIC DNA]</scope>
</reference>
<name>A0A183GDN6_HELPZ</name>
<sequence length="178" mass="20502">MFESGDANYTRITTKKVDITVSQGSALSPFLFVLAFDCIENHIEEDPLRAILYITLIADSREELEEKVQLWKGALADNGLRLNDRKTKLISCEQCTESILGCLGEVIEKEEEFRYLGSELSEEGNMVLQDTQRQAIYYRTVVRPDLLYGCPRHNFGNAETFAYIDVMMERRYQILQMP</sequence>
<evidence type="ECO:0000313" key="3">
    <source>
        <dbReference type="Proteomes" id="UP000050761"/>
    </source>
</evidence>
<dbReference type="InterPro" id="IPR043502">
    <property type="entry name" value="DNA/RNA_pol_sf"/>
</dbReference>
<dbReference type="InterPro" id="IPR000477">
    <property type="entry name" value="RT_dom"/>
</dbReference>
<gene>
    <name evidence="2" type="ORF">HPBE_LOCUS20374</name>
</gene>
<dbReference type="EMBL" id="UZAH01032098">
    <property type="protein sequence ID" value="VDP19633.1"/>
    <property type="molecule type" value="Genomic_DNA"/>
</dbReference>
<dbReference type="OrthoDB" id="5837891at2759"/>
<evidence type="ECO:0000259" key="1">
    <source>
        <dbReference type="PROSITE" id="PS50878"/>
    </source>
</evidence>
<proteinExistence type="predicted"/>
<keyword evidence="3" id="KW-1185">Reference proteome</keyword>
<dbReference type="WBParaSite" id="HPBE_0002037501-mRNA-1">
    <property type="protein sequence ID" value="HPBE_0002037501-mRNA-1"/>
    <property type="gene ID" value="HPBE_0002037501"/>
</dbReference>
<dbReference type="PANTHER" id="PTHR47027:SF20">
    <property type="entry name" value="REVERSE TRANSCRIPTASE-LIKE PROTEIN WITH RNA-DIRECTED DNA POLYMERASE DOMAIN"/>
    <property type="match status" value="1"/>
</dbReference>
<evidence type="ECO:0000313" key="4">
    <source>
        <dbReference type="WBParaSite" id="HPBE_0002037501-mRNA-1"/>
    </source>
</evidence>
<dbReference type="AlphaFoldDB" id="A0A183GDN6"/>
<evidence type="ECO:0000313" key="2">
    <source>
        <dbReference type="EMBL" id="VDP19633.1"/>
    </source>
</evidence>
<organism evidence="3 4">
    <name type="scientific">Heligmosomoides polygyrus</name>
    <name type="common">Parasitic roundworm</name>
    <dbReference type="NCBI Taxonomy" id="6339"/>
    <lineage>
        <taxon>Eukaryota</taxon>
        <taxon>Metazoa</taxon>
        <taxon>Ecdysozoa</taxon>
        <taxon>Nematoda</taxon>
        <taxon>Chromadorea</taxon>
        <taxon>Rhabditida</taxon>
        <taxon>Rhabditina</taxon>
        <taxon>Rhabditomorpha</taxon>
        <taxon>Strongyloidea</taxon>
        <taxon>Heligmosomidae</taxon>
        <taxon>Heligmosomoides</taxon>
    </lineage>
</organism>
<accession>A0A3P8FBR7</accession>